<organism evidence="1">
    <name type="scientific">viral metagenome</name>
    <dbReference type="NCBI Taxonomy" id="1070528"/>
    <lineage>
        <taxon>unclassified sequences</taxon>
        <taxon>metagenomes</taxon>
        <taxon>organismal metagenomes</taxon>
    </lineage>
</organism>
<dbReference type="AlphaFoldDB" id="A0A6M3KAK4"/>
<proteinExistence type="predicted"/>
<protein>
    <submittedName>
        <fullName evidence="1">Uncharacterized protein</fullName>
    </submittedName>
</protein>
<dbReference type="EMBL" id="MT142359">
    <property type="protein sequence ID" value="QJA78913.1"/>
    <property type="molecule type" value="Genomic_DNA"/>
</dbReference>
<dbReference type="EMBL" id="MT142857">
    <property type="protein sequence ID" value="QJA89616.1"/>
    <property type="molecule type" value="Genomic_DNA"/>
</dbReference>
<evidence type="ECO:0000313" key="1">
    <source>
        <dbReference type="EMBL" id="QJA78913.1"/>
    </source>
</evidence>
<sequence length="62" mass="7541">METSKELVVTIRIDTVEIENIIMEHLKRMNYEDTDVAVFDWDRERPDGVFIRTSRTLKWREI</sequence>
<evidence type="ECO:0000313" key="2">
    <source>
        <dbReference type="EMBL" id="QJA89616.1"/>
    </source>
</evidence>
<name>A0A6M3KAK4_9ZZZZ</name>
<accession>A0A6M3KAK4</accession>
<gene>
    <name evidence="1" type="ORF">MM415A00968_0017</name>
    <name evidence="2" type="ORF">MM415B02524_0001</name>
</gene>
<reference evidence="1" key="1">
    <citation type="submission" date="2020-03" db="EMBL/GenBank/DDBJ databases">
        <title>The deep terrestrial virosphere.</title>
        <authorList>
            <person name="Holmfeldt K."/>
            <person name="Nilsson E."/>
            <person name="Simone D."/>
            <person name="Lopez-Fernandez M."/>
            <person name="Wu X."/>
            <person name="de Brujin I."/>
            <person name="Lundin D."/>
            <person name="Andersson A."/>
            <person name="Bertilsson S."/>
            <person name="Dopson M."/>
        </authorList>
    </citation>
    <scope>NUCLEOTIDE SEQUENCE</scope>
    <source>
        <strain evidence="1">MM415A00968</strain>
        <strain evidence="2">MM415B02524</strain>
    </source>
</reference>